<reference evidence="1" key="1">
    <citation type="journal article" date="2015" name="Nature">
        <title>Complex archaea that bridge the gap between prokaryotes and eukaryotes.</title>
        <authorList>
            <person name="Spang A."/>
            <person name="Saw J.H."/>
            <person name="Jorgensen S.L."/>
            <person name="Zaremba-Niedzwiedzka K."/>
            <person name="Martijn J."/>
            <person name="Lind A.E."/>
            <person name="van Eijk R."/>
            <person name="Schleper C."/>
            <person name="Guy L."/>
            <person name="Ettema T.J."/>
        </authorList>
    </citation>
    <scope>NUCLEOTIDE SEQUENCE</scope>
</reference>
<proteinExistence type="predicted"/>
<dbReference type="EMBL" id="LAZR01001323">
    <property type="protein sequence ID" value="KKN46582.1"/>
    <property type="molecule type" value="Genomic_DNA"/>
</dbReference>
<evidence type="ECO:0000313" key="1">
    <source>
        <dbReference type="EMBL" id="KKN46582.1"/>
    </source>
</evidence>
<gene>
    <name evidence="1" type="ORF">LCGC14_0671780</name>
</gene>
<accession>A0A0F9RB29</accession>
<name>A0A0F9RB29_9ZZZZ</name>
<comment type="caution">
    <text evidence="1">The sequence shown here is derived from an EMBL/GenBank/DDBJ whole genome shotgun (WGS) entry which is preliminary data.</text>
</comment>
<sequence length="44" mass="5476">MAGMAKKPAHKRYNAEMRWDTNKERRILKEQHRQERLRNRVVNE</sequence>
<organism evidence="1">
    <name type="scientific">marine sediment metagenome</name>
    <dbReference type="NCBI Taxonomy" id="412755"/>
    <lineage>
        <taxon>unclassified sequences</taxon>
        <taxon>metagenomes</taxon>
        <taxon>ecological metagenomes</taxon>
    </lineage>
</organism>
<protein>
    <submittedName>
        <fullName evidence="1">Uncharacterized protein</fullName>
    </submittedName>
</protein>
<dbReference type="AlphaFoldDB" id="A0A0F9RB29"/>